<gene>
    <name evidence="2" type="ORF">EGK68_23825</name>
</gene>
<organism evidence="2 3">
    <name type="scientific">Enterobacter cloacae</name>
    <dbReference type="NCBI Taxonomy" id="550"/>
    <lineage>
        <taxon>Bacteria</taxon>
        <taxon>Pseudomonadati</taxon>
        <taxon>Pseudomonadota</taxon>
        <taxon>Gammaproteobacteria</taxon>
        <taxon>Enterobacterales</taxon>
        <taxon>Enterobacteriaceae</taxon>
        <taxon>Enterobacter</taxon>
        <taxon>Enterobacter cloacae complex</taxon>
    </lineage>
</organism>
<dbReference type="AlphaFoldDB" id="A0A427KES8"/>
<evidence type="ECO:0008006" key="4">
    <source>
        <dbReference type="Google" id="ProtNLM"/>
    </source>
</evidence>
<keyword evidence="1" id="KW-0812">Transmembrane</keyword>
<comment type="caution">
    <text evidence="2">The sequence shown here is derived from an EMBL/GenBank/DDBJ whole genome shotgun (WGS) entry which is preliminary data.</text>
</comment>
<name>A0A427KES8_ENTCL</name>
<proteinExistence type="predicted"/>
<feature type="transmembrane region" description="Helical" evidence="1">
    <location>
        <begin position="68"/>
        <end position="90"/>
    </location>
</feature>
<accession>A0A427KES8</accession>
<dbReference type="Proteomes" id="UP000275321">
    <property type="component" value="Unassembled WGS sequence"/>
</dbReference>
<reference evidence="2 3" key="1">
    <citation type="submission" date="2018-10" db="EMBL/GenBank/DDBJ databases">
        <title>Transmission dynamics of multidrug resistant bacteria on intensive care unit surfaces.</title>
        <authorList>
            <person name="D'Souza A.W."/>
            <person name="Potter R.F."/>
            <person name="Wallace M."/>
            <person name="Shupe A."/>
            <person name="Patel S."/>
            <person name="Sun S."/>
            <person name="Gul D."/>
            <person name="Kwon J.H."/>
            <person name="Andleeb S."/>
            <person name="Burnham C.-A.D."/>
            <person name="Dantas G."/>
        </authorList>
    </citation>
    <scope>NUCLEOTIDE SEQUENCE [LARGE SCALE GENOMIC DNA]</scope>
    <source>
        <strain evidence="2 3">EC_073</strain>
    </source>
</reference>
<dbReference type="RefSeq" id="WP_125366595.1">
    <property type="nucleotide sequence ID" value="NZ_RHWT01000052.1"/>
</dbReference>
<protein>
    <recommendedName>
        <fullName evidence="4">ABC transporter permease</fullName>
    </recommendedName>
</protein>
<dbReference type="EMBL" id="RHWT01000052">
    <property type="protein sequence ID" value="RSB25671.1"/>
    <property type="molecule type" value="Genomic_DNA"/>
</dbReference>
<evidence type="ECO:0000313" key="3">
    <source>
        <dbReference type="Proteomes" id="UP000275321"/>
    </source>
</evidence>
<evidence type="ECO:0000256" key="1">
    <source>
        <dbReference type="SAM" id="Phobius"/>
    </source>
</evidence>
<sequence length="96" mass="10543">MNGWLIAGGLENTSPGQWLVYAAILLIVGCALLRTAGNLSEIRRLRRFGQRRAGYYAIRVWGASSGRVQILLAAECLIVNAFSALLLLVLNDITLW</sequence>
<feature type="transmembrane region" description="Helical" evidence="1">
    <location>
        <begin position="18"/>
        <end position="37"/>
    </location>
</feature>
<keyword evidence="1" id="KW-0472">Membrane</keyword>
<evidence type="ECO:0000313" key="2">
    <source>
        <dbReference type="EMBL" id="RSB25671.1"/>
    </source>
</evidence>
<keyword evidence="1" id="KW-1133">Transmembrane helix</keyword>